<dbReference type="CDD" id="cd10001">
    <property type="entry name" value="HDAC_classII_APAH"/>
    <property type="match status" value="1"/>
</dbReference>
<dbReference type="Pfam" id="PF00850">
    <property type="entry name" value="Hist_deacetyl"/>
    <property type="match status" value="1"/>
</dbReference>
<gene>
    <name evidence="7" type="ORF">B6N23_02775</name>
</gene>
<dbReference type="PANTHER" id="PTHR10625">
    <property type="entry name" value="HISTONE DEACETYLASE HDAC1-RELATED"/>
    <property type="match status" value="1"/>
</dbReference>
<evidence type="ECO:0000313" key="8">
    <source>
        <dbReference type="Proteomes" id="UP001235344"/>
    </source>
</evidence>
<organism evidence="7 8">
    <name type="scientific">Halomonas alkalicola</name>
    <dbReference type="NCBI Taxonomy" id="1930622"/>
    <lineage>
        <taxon>Bacteria</taxon>
        <taxon>Pseudomonadati</taxon>
        <taxon>Pseudomonadota</taxon>
        <taxon>Gammaproteobacteria</taxon>
        <taxon>Oceanospirillales</taxon>
        <taxon>Halomonadaceae</taxon>
        <taxon>Halomonas</taxon>
    </lineage>
</organism>
<keyword evidence="3" id="KW-0479">Metal-binding</keyword>
<dbReference type="InterPro" id="IPR000286">
    <property type="entry name" value="HDACs"/>
</dbReference>
<dbReference type="InterPro" id="IPR037138">
    <property type="entry name" value="His_deacetylse_dom_sf"/>
</dbReference>
<dbReference type="InterPro" id="IPR023801">
    <property type="entry name" value="His_deacetylse_dom"/>
</dbReference>
<keyword evidence="4" id="KW-0378">Hydrolase</keyword>
<dbReference type="PRINTS" id="PR01270">
    <property type="entry name" value="HDASUPER"/>
</dbReference>
<feature type="domain" description="Histone deacetylase" evidence="6">
    <location>
        <begin position="27"/>
        <end position="339"/>
    </location>
</feature>
<dbReference type="Proteomes" id="UP001235344">
    <property type="component" value="Chromosome"/>
</dbReference>
<name>A0ABY9H6P5_9GAMM</name>
<dbReference type="RefSeq" id="WP_305501649.1">
    <property type="nucleotide sequence ID" value="NZ_CP131913.1"/>
</dbReference>
<proteinExistence type="inferred from homology"/>
<dbReference type="SUPFAM" id="SSF52768">
    <property type="entry name" value="Arginase/deacetylase"/>
    <property type="match status" value="1"/>
</dbReference>
<accession>A0ABY9H6P5</accession>
<evidence type="ECO:0000256" key="3">
    <source>
        <dbReference type="ARBA" id="ARBA00022723"/>
    </source>
</evidence>
<evidence type="ECO:0000256" key="4">
    <source>
        <dbReference type="ARBA" id="ARBA00022801"/>
    </source>
</evidence>
<dbReference type="PANTHER" id="PTHR10625:SF17">
    <property type="entry name" value="HISTONE DEACETYLASE 8"/>
    <property type="match status" value="1"/>
</dbReference>
<reference evidence="7 8" key="1">
    <citation type="submission" date="2023-08" db="EMBL/GenBank/DDBJ databases">
        <title>Transcriptome Analysis of Halomonas alkalicola CICC 11012s to Identify the Genes Involved in Alkaline Tolerances.</title>
        <authorList>
            <person name="Zhai L."/>
        </authorList>
    </citation>
    <scope>NUCLEOTIDE SEQUENCE [LARGE SCALE GENOMIC DNA]</scope>
    <source>
        <strain evidence="7 8">CICC 11012s</strain>
    </source>
</reference>
<comment type="cofactor">
    <cofactor evidence="1">
        <name>Zn(2+)</name>
        <dbReference type="ChEBI" id="CHEBI:29105"/>
    </cofactor>
</comment>
<dbReference type="InterPro" id="IPR023696">
    <property type="entry name" value="Ureohydrolase_dom_sf"/>
</dbReference>
<dbReference type="EMBL" id="CP131913">
    <property type="protein sequence ID" value="WLI73873.1"/>
    <property type="molecule type" value="Genomic_DNA"/>
</dbReference>
<protein>
    <submittedName>
        <fullName evidence="7">Histone deacetylase family protein</fullName>
    </submittedName>
</protein>
<dbReference type="Gene3D" id="3.40.800.20">
    <property type="entry name" value="Histone deacetylase domain"/>
    <property type="match status" value="1"/>
</dbReference>
<evidence type="ECO:0000256" key="5">
    <source>
        <dbReference type="ARBA" id="ARBA00022833"/>
    </source>
</evidence>
<keyword evidence="8" id="KW-1185">Reference proteome</keyword>
<sequence>MKFFYHPDQERHAPPSFLLRGRQVASPEGPLRAQMLLEGLASLGIEVTSPETPDTPRLRERLSRIHTRRYLDFLETIHSRWSALPEATEVVSPNVHPCGGGHHYPRHPVGQAGWHMHDMACPLTAETFSGVMANAASAEAAADAVLAGDDSAYALCRPPGHHAGPDRAGGFCFLNNSALAAEVLRERHARVAILDVDLHHGNGTQDIFYDRGDVWTGSVHADPADFYPFFWGGVDEIGEGKGRGTNVNRPLPLGSDGVAFMAALDELIEAMTAFRPEALVVPLGLDAHREDPLAGLALETEDFQALGQRLAAIELPTVIVQEGGYPTEHLGNNLAAFIRGYTGSRAANGGS</sequence>
<evidence type="ECO:0000256" key="1">
    <source>
        <dbReference type="ARBA" id="ARBA00001947"/>
    </source>
</evidence>
<evidence type="ECO:0000256" key="2">
    <source>
        <dbReference type="ARBA" id="ARBA00005947"/>
    </source>
</evidence>
<comment type="similarity">
    <text evidence="2">Belongs to the histone deacetylase family.</text>
</comment>
<keyword evidence="5" id="KW-0862">Zinc</keyword>
<evidence type="ECO:0000259" key="6">
    <source>
        <dbReference type="Pfam" id="PF00850"/>
    </source>
</evidence>
<evidence type="ECO:0000313" key="7">
    <source>
        <dbReference type="EMBL" id="WLI73873.1"/>
    </source>
</evidence>